<evidence type="ECO:0000313" key="4">
    <source>
        <dbReference type="Proteomes" id="UP000280091"/>
    </source>
</evidence>
<accession>A0A495S2D8</accession>
<dbReference type="EMBL" id="RBXA01000002">
    <property type="protein sequence ID" value="RKS93972.1"/>
    <property type="molecule type" value="Genomic_DNA"/>
</dbReference>
<evidence type="ECO:0000313" key="3">
    <source>
        <dbReference type="EMBL" id="RKS93972.1"/>
    </source>
</evidence>
<dbReference type="Proteomes" id="UP000280091">
    <property type="component" value="Unassembled WGS sequence"/>
</dbReference>
<dbReference type="RefSeq" id="WP_121365209.1">
    <property type="nucleotide sequence ID" value="NZ_RBXA01000002.1"/>
</dbReference>
<dbReference type="PROSITE" id="PS50878">
    <property type="entry name" value="RT_POL"/>
    <property type="match status" value="1"/>
</dbReference>
<comment type="caution">
    <text evidence="3">The sequence shown here is derived from an EMBL/GenBank/DDBJ whole genome shotgun (WGS) entry which is preliminary data.</text>
</comment>
<dbReference type="GO" id="GO:0003964">
    <property type="term" value="F:RNA-directed DNA polymerase activity"/>
    <property type="evidence" value="ECO:0007669"/>
    <property type="project" value="UniProtKB-KW"/>
</dbReference>
<proteinExistence type="inferred from homology"/>
<evidence type="ECO:0000256" key="1">
    <source>
        <dbReference type="ARBA" id="ARBA00034120"/>
    </source>
</evidence>
<keyword evidence="3" id="KW-0695">RNA-directed DNA polymerase</keyword>
<dbReference type="PANTHER" id="PTHR34047:SF8">
    <property type="entry name" value="PROTEIN YKFC"/>
    <property type="match status" value="1"/>
</dbReference>
<feature type="domain" description="Reverse transcriptase" evidence="2">
    <location>
        <begin position="67"/>
        <end position="412"/>
    </location>
</feature>
<dbReference type="InterPro" id="IPR043502">
    <property type="entry name" value="DNA/RNA_pol_sf"/>
</dbReference>
<evidence type="ECO:0000259" key="2">
    <source>
        <dbReference type="PROSITE" id="PS50878"/>
    </source>
</evidence>
<protein>
    <submittedName>
        <fullName evidence="3">Reverse transcriptase (RNA-dependent DNA polymerase)</fullName>
    </submittedName>
</protein>
<dbReference type="OrthoDB" id="9780724at2"/>
<name>A0A495S2D8_9FLAO</name>
<comment type="similarity">
    <text evidence="1">Belongs to the bacterial reverse transcriptase family.</text>
</comment>
<dbReference type="SUPFAM" id="SSF56672">
    <property type="entry name" value="DNA/RNA polymerases"/>
    <property type="match status" value="1"/>
</dbReference>
<dbReference type="AlphaFoldDB" id="A0A495S2D8"/>
<keyword evidence="4" id="KW-1185">Reference proteome</keyword>
<keyword evidence="3" id="KW-0808">Transferase</keyword>
<dbReference type="Pfam" id="PF00078">
    <property type="entry name" value="RVT_1"/>
    <property type="match status" value="1"/>
</dbReference>
<dbReference type="InterPro" id="IPR051083">
    <property type="entry name" value="GrpII_Intron_Splice-Mob/Def"/>
</dbReference>
<sequence>MNSTNKETSIPIWIKAKGYMHLTPNINVISSWREIKSKIENQKFIEKYAFYPLIHSIIKERKYKKIDTKKFEKKNDKIRSHKLKSIKTGKTESAAKNRPLHYASHFDALIYAYYASLLQKKYEEKLDSYFGLSECVTAYRKIKINPNLPDDAKGNGKSTIHFAKEIFDTITERSKKENIAALAFDIKSFFPSLDHKRLKLIWETIIDVEELPKHHLNVFKACTKFSYVLLDDLRIYQKNKGKKAGFDEKKLSNIRKTKGFKCFFESNQDFRNHIKSGKLKIHKFPFRNKETKEIMGIPQGLPISAVLANMYLYYFDLSILENLVNNKGCYYRRYSDDIIVVCKVEQINEVKEFVELQMKENIVEISKEKTETFIFKNIQFNKAKEVRLTSIKINSDGTETLESPLTYLGFEFRGYNTLIKSTNIAKFYRRMKSIIRRRSRRAILGIQKDPFQQKAIYINQIKKLFKTIPKKKDSDNENSQLIRSRKILVPNHKGEFNFEEVRTSPKKQSNYFSYLKRASKIMNEDKIEKQLRKSKHILYSSIAKYLNK</sequence>
<reference evidence="3 4" key="1">
    <citation type="submission" date="2018-10" db="EMBL/GenBank/DDBJ databases">
        <title>Genomic Encyclopedia of Archaeal and Bacterial Type Strains, Phase II (KMG-II): from individual species to whole genera.</title>
        <authorList>
            <person name="Goeker M."/>
        </authorList>
    </citation>
    <scope>NUCLEOTIDE SEQUENCE [LARGE SCALE GENOMIC DNA]</scope>
    <source>
        <strain evidence="3 4">DSM 15094</strain>
    </source>
</reference>
<gene>
    <name evidence="3" type="ORF">BC952_1831</name>
</gene>
<dbReference type="InterPro" id="IPR000477">
    <property type="entry name" value="RT_dom"/>
</dbReference>
<dbReference type="PANTHER" id="PTHR34047">
    <property type="entry name" value="NUCLEAR INTRON MATURASE 1, MITOCHONDRIAL-RELATED"/>
    <property type="match status" value="1"/>
</dbReference>
<organism evidence="3 4">
    <name type="scientific">Flavobacterium limicola</name>
    <dbReference type="NCBI Taxonomy" id="180441"/>
    <lineage>
        <taxon>Bacteria</taxon>
        <taxon>Pseudomonadati</taxon>
        <taxon>Bacteroidota</taxon>
        <taxon>Flavobacteriia</taxon>
        <taxon>Flavobacteriales</taxon>
        <taxon>Flavobacteriaceae</taxon>
        <taxon>Flavobacterium</taxon>
    </lineage>
</organism>
<keyword evidence="3" id="KW-0548">Nucleotidyltransferase</keyword>